<evidence type="ECO:0000259" key="5">
    <source>
        <dbReference type="PROSITE" id="PS51781"/>
    </source>
</evidence>
<dbReference type="PROSITE" id="PS51257">
    <property type="entry name" value="PROKAR_LIPOPROTEIN"/>
    <property type="match status" value="1"/>
</dbReference>
<dbReference type="SUPFAM" id="SSF54001">
    <property type="entry name" value="Cysteine proteinases"/>
    <property type="match status" value="1"/>
</dbReference>
<keyword evidence="8" id="KW-1185">Reference proteome</keyword>
<dbReference type="Pfam" id="PF00877">
    <property type="entry name" value="NLPC_P60"/>
    <property type="match status" value="1"/>
</dbReference>
<accession>A0A1M6H695</accession>
<dbReference type="Gene3D" id="2.30.30.40">
    <property type="entry name" value="SH3 Domains"/>
    <property type="match status" value="2"/>
</dbReference>
<comment type="similarity">
    <text evidence="1">Belongs to the peptidase C40 family.</text>
</comment>
<reference evidence="7 8" key="1">
    <citation type="submission" date="2016-11" db="EMBL/GenBank/DDBJ databases">
        <authorList>
            <person name="Jaros S."/>
            <person name="Januszkiewicz K."/>
            <person name="Wedrychowicz H."/>
        </authorList>
    </citation>
    <scope>NUCLEOTIDE SEQUENCE [LARGE SCALE GENOMIC DNA]</scope>
    <source>
        <strain evidence="7 8">DSM 27063</strain>
    </source>
</reference>
<dbReference type="InterPro" id="IPR051202">
    <property type="entry name" value="Peptidase_C40"/>
</dbReference>
<dbReference type="RefSeq" id="WP_073168814.1">
    <property type="nucleotide sequence ID" value="NZ_FQZE01000012.1"/>
</dbReference>
<protein>
    <submittedName>
        <fullName evidence="7">SH3 domain-containing protein</fullName>
    </submittedName>
</protein>
<dbReference type="AlphaFoldDB" id="A0A1M6H695"/>
<dbReference type="Pfam" id="PF08239">
    <property type="entry name" value="SH3_3"/>
    <property type="match status" value="1"/>
</dbReference>
<dbReference type="EMBL" id="FQZE01000012">
    <property type="protein sequence ID" value="SHJ17619.1"/>
    <property type="molecule type" value="Genomic_DNA"/>
</dbReference>
<evidence type="ECO:0000256" key="3">
    <source>
        <dbReference type="ARBA" id="ARBA00022801"/>
    </source>
</evidence>
<feature type="domain" description="NlpC/P60" evidence="6">
    <location>
        <begin position="235"/>
        <end position="369"/>
    </location>
</feature>
<dbReference type="Proteomes" id="UP000184050">
    <property type="component" value="Unassembled WGS sequence"/>
</dbReference>
<feature type="domain" description="SH3b" evidence="5">
    <location>
        <begin position="94"/>
        <end position="157"/>
    </location>
</feature>
<proteinExistence type="inferred from homology"/>
<evidence type="ECO:0000256" key="1">
    <source>
        <dbReference type="ARBA" id="ARBA00007074"/>
    </source>
</evidence>
<dbReference type="InterPro" id="IPR000064">
    <property type="entry name" value="NLP_P60_dom"/>
</dbReference>
<organism evidence="7 8">
    <name type="scientific">Tangfeifania diversioriginum</name>
    <dbReference type="NCBI Taxonomy" id="1168035"/>
    <lineage>
        <taxon>Bacteria</taxon>
        <taxon>Pseudomonadati</taxon>
        <taxon>Bacteroidota</taxon>
        <taxon>Bacteroidia</taxon>
        <taxon>Marinilabiliales</taxon>
        <taxon>Prolixibacteraceae</taxon>
        <taxon>Tangfeifania</taxon>
    </lineage>
</organism>
<dbReference type="GO" id="GO:0008234">
    <property type="term" value="F:cysteine-type peptidase activity"/>
    <property type="evidence" value="ECO:0007669"/>
    <property type="project" value="UniProtKB-KW"/>
</dbReference>
<dbReference type="PANTHER" id="PTHR47053">
    <property type="entry name" value="MUREIN DD-ENDOPEPTIDASE MEPH-RELATED"/>
    <property type="match status" value="1"/>
</dbReference>
<dbReference type="InterPro" id="IPR038765">
    <property type="entry name" value="Papain-like_cys_pep_sf"/>
</dbReference>
<dbReference type="InterPro" id="IPR003646">
    <property type="entry name" value="SH3-like_bac-type"/>
</dbReference>
<name>A0A1M6H695_9BACT</name>
<dbReference type="Gene3D" id="3.90.1720.10">
    <property type="entry name" value="endopeptidase domain like (from Nostoc punctiforme)"/>
    <property type="match status" value="1"/>
</dbReference>
<evidence type="ECO:0000313" key="8">
    <source>
        <dbReference type="Proteomes" id="UP000184050"/>
    </source>
</evidence>
<dbReference type="PANTHER" id="PTHR47053:SF1">
    <property type="entry name" value="MUREIN DD-ENDOPEPTIDASE MEPH-RELATED"/>
    <property type="match status" value="1"/>
</dbReference>
<dbReference type="PROSITE" id="PS51935">
    <property type="entry name" value="NLPC_P60"/>
    <property type="match status" value="1"/>
</dbReference>
<gene>
    <name evidence="7" type="ORF">SAMN05444280_11297</name>
</gene>
<evidence type="ECO:0000256" key="2">
    <source>
        <dbReference type="ARBA" id="ARBA00022670"/>
    </source>
</evidence>
<evidence type="ECO:0000313" key="7">
    <source>
        <dbReference type="EMBL" id="SHJ17619.1"/>
    </source>
</evidence>
<sequence>MVKKLLFPVIFVLISCGVDSRKEAEKIIADFEEEHIADKRETVFEVVPAFEQGKLILKGEISNLQKKQDMAAALEPLQFTDEITLLPDSTLGEKMFALVNLSVANFRAKPRYSAELVTQALLGTPVKLLKKQGNWYLVQTPDKYISWANASAIIPVTKNELNSWRQTDRLIFTGDFTLVYQNKQLNNPVSDITAGNILEVINRNRNSAEVQFPDERTGFIRNADWQDFDNFLEAAQPDSVNIPELARRFTGRPYLWGGTSAFAMDCSGFTKMVYFMHGIILSRDASLQVRHGSFVDSGEDFSQFQPGDLLFFGRITEDSTERITHVAISTGGSEFIHASGRIKENSFNPASENYSEYRRESFMRARRIIGSEGTEGIQWMKNHPWY</sequence>
<dbReference type="OrthoDB" id="9813368at2"/>
<keyword evidence="2" id="KW-0645">Protease</keyword>
<dbReference type="GO" id="GO:0006508">
    <property type="term" value="P:proteolysis"/>
    <property type="evidence" value="ECO:0007669"/>
    <property type="project" value="UniProtKB-KW"/>
</dbReference>
<keyword evidence="4" id="KW-0788">Thiol protease</keyword>
<evidence type="ECO:0000256" key="4">
    <source>
        <dbReference type="ARBA" id="ARBA00022807"/>
    </source>
</evidence>
<evidence type="ECO:0000259" key="6">
    <source>
        <dbReference type="PROSITE" id="PS51935"/>
    </source>
</evidence>
<dbReference type="PROSITE" id="PS51781">
    <property type="entry name" value="SH3B"/>
    <property type="match status" value="1"/>
</dbReference>
<keyword evidence="3" id="KW-0378">Hydrolase</keyword>
<dbReference type="STRING" id="1168035.SAMN05444280_11297"/>